<gene>
    <name evidence="2" type="ORF">ACFFJD_01690</name>
</gene>
<name>A0ABV6H3W6_9ACTN</name>
<feature type="region of interest" description="Disordered" evidence="1">
    <location>
        <begin position="73"/>
        <end position="92"/>
    </location>
</feature>
<keyword evidence="3" id="KW-1185">Reference proteome</keyword>
<sequence length="92" mass="9948">MESSALSRIYQLAPRVFGAGFAVAVPKPDREFILTPRFLAQRFGPEQFAALSAGGDTPAVTFEVTDVVHVQATVDDRPDSHRPAGPVFTPNH</sequence>
<evidence type="ECO:0000256" key="1">
    <source>
        <dbReference type="SAM" id="MobiDB-lite"/>
    </source>
</evidence>
<protein>
    <submittedName>
        <fullName evidence="2">Uncharacterized protein</fullName>
    </submittedName>
</protein>
<organism evidence="2 3">
    <name type="scientific">Gordonia phosphorivorans</name>
    <dbReference type="NCBI Taxonomy" id="1056982"/>
    <lineage>
        <taxon>Bacteria</taxon>
        <taxon>Bacillati</taxon>
        <taxon>Actinomycetota</taxon>
        <taxon>Actinomycetes</taxon>
        <taxon>Mycobacteriales</taxon>
        <taxon>Gordoniaceae</taxon>
        <taxon>Gordonia</taxon>
    </lineage>
</organism>
<evidence type="ECO:0000313" key="2">
    <source>
        <dbReference type="EMBL" id="MFC0313564.1"/>
    </source>
</evidence>
<dbReference type="EMBL" id="JBHLWV010000006">
    <property type="protein sequence ID" value="MFC0313564.1"/>
    <property type="molecule type" value="Genomic_DNA"/>
</dbReference>
<reference evidence="2 3" key="1">
    <citation type="submission" date="2024-09" db="EMBL/GenBank/DDBJ databases">
        <authorList>
            <person name="Sun Q."/>
            <person name="Mori K."/>
        </authorList>
    </citation>
    <scope>NUCLEOTIDE SEQUENCE [LARGE SCALE GENOMIC DNA]</scope>
    <source>
        <strain evidence="2 3">CCM 7957</strain>
    </source>
</reference>
<accession>A0ABV6H3W6</accession>
<evidence type="ECO:0000313" key="3">
    <source>
        <dbReference type="Proteomes" id="UP001589783"/>
    </source>
</evidence>
<comment type="caution">
    <text evidence="2">The sequence shown here is derived from an EMBL/GenBank/DDBJ whole genome shotgun (WGS) entry which is preliminary data.</text>
</comment>
<dbReference type="Proteomes" id="UP001589783">
    <property type="component" value="Unassembled WGS sequence"/>
</dbReference>
<proteinExistence type="predicted"/>
<dbReference type="RefSeq" id="WP_382359978.1">
    <property type="nucleotide sequence ID" value="NZ_JBHLWV010000006.1"/>
</dbReference>